<accession>A0A0F8YWX8</accession>
<proteinExistence type="predicted"/>
<sequence length="74" mass="7937">MKRIYSFQGSARITLKGTATVISLDGAPLATLDLSGLPTFEADFEHSKSLDAESGEEVTLSFHVPVTIVADRLN</sequence>
<gene>
    <name evidence="1" type="ORF">LCGC14_2768140</name>
</gene>
<dbReference type="AlphaFoldDB" id="A0A0F8YWX8"/>
<reference evidence="1" key="1">
    <citation type="journal article" date="2015" name="Nature">
        <title>Complex archaea that bridge the gap between prokaryotes and eukaryotes.</title>
        <authorList>
            <person name="Spang A."/>
            <person name="Saw J.H."/>
            <person name="Jorgensen S.L."/>
            <person name="Zaremba-Niedzwiedzka K."/>
            <person name="Martijn J."/>
            <person name="Lind A.E."/>
            <person name="van Eijk R."/>
            <person name="Schleper C."/>
            <person name="Guy L."/>
            <person name="Ettema T.J."/>
        </authorList>
    </citation>
    <scope>NUCLEOTIDE SEQUENCE</scope>
</reference>
<dbReference type="EMBL" id="LAZR01051075">
    <property type="protein sequence ID" value="KKK85947.1"/>
    <property type="molecule type" value="Genomic_DNA"/>
</dbReference>
<protein>
    <submittedName>
        <fullName evidence="1">Uncharacterized protein</fullName>
    </submittedName>
</protein>
<evidence type="ECO:0000313" key="1">
    <source>
        <dbReference type="EMBL" id="KKK85947.1"/>
    </source>
</evidence>
<organism evidence="1">
    <name type="scientific">marine sediment metagenome</name>
    <dbReference type="NCBI Taxonomy" id="412755"/>
    <lineage>
        <taxon>unclassified sequences</taxon>
        <taxon>metagenomes</taxon>
        <taxon>ecological metagenomes</taxon>
    </lineage>
</organism>
<name>A0A0F8YWX8_9ZZZZ</name>
<comment type="caution">
    <text evidence="1">The sequence shown here is derived from an EMBL/GenBank/DDBJ whole genome shotgun (WGS) entry which is preliminary data.</text>
</comment>